<gene>
    <name evidence="8" type="primary">FGENESH: predicted gene_2.371</name>
    <name evidence="9" type="ORF">AAT19DRAFT_12327</name>
    <name evidence="8" type="ORF">BN2166_0012020</name>
</gene>
<reference evidence="9 11" key="2">
    <citation type="journal article" date="2018" name="Elife">
        <title>Functional genomics of lipid metabolism in the oleaginous yeast Rhodosporidium toruloides.</title>
        <authorList>
            <person name="Coradetti S.T."/>
            <person name="Pinel D."/>
            <person name="Geiselman G."/>
            <person name="Ito M."/>
            <person name="Mondo S."/>
            <person name="Reilly M.C."/>
            <person name="Cheng Y.F."/>
            <person name="Bauer S."/>
            <person name="Grigoriev I."/>
            <person name="Gladden J.M."/>
            <person name="Simmons B.A."/>
            <person name="Brem R."/>
            <person name="Arkin A.P."/>
            <person name="Skerker J.M."/>
        </authorList>
    </citation>
    <scope>NUCLEOTIDE SEQUENCE [LARGE SCALE GENOMIC DNA]</scope>
    <source>
        <strain evidence="9 11">NBRC 0880</strain>
    </source>
</reference>
<dbReference type="Proteomes" id="UP000199069">
    <property type="component" value="Unassembled WGS sequence"/>
</dbReference>
<dbReference type="Pfam" id="PF00225">
    <property type="entry name" value="Kinesin"/>
    <property type="match status" value="1"/>
</dbReference>
<evidence type="ECO:0000259" key="7">
    <source>
        <dbReference type="PROSITE" id="PS50067"/>
    </source>
</evidence>
<proteinExistence type="inferred from homology"/>
<keyword evidence="10" id="KW-1185">Reference proteome</keyword>
<feature type="compositionally biased region" description="Low complexity" evidence="6">
    <location>
        <begin position="809"/>
        <end position="824"/>
    </location>
</feature>
<keyword evidence="9" id="KW-0378">Hydrolase</keyword>
<dbReference type="SUPFAM" id="SSF52540">
    <property type="entry name" value="P-loop containing nucleoside triphosphate hydrolases"/>
    <property type="match status" value="1"/>
</dbReference>
<dbReference type="AlphaFoldDB" id="A0A0K3CDV6"/>
<evidence type="ECO:0000313" key="8">
    <source>
        <dbReference type="EMBL" id="CTR05341.1"/>
    </source>
</evidence>
<feature type="compositionally biased region" description="Low complexity" evidence="6">
    <location>
        <begin position="972"/>
        <end position="1008"/>
    </location>
</feature>
<dbReference type="GO" id="GO:0007018">
    <property type="term" value="P:microtubule-based movement"/>
    <property type="evidence" value="ECO:0007669"/>
    <property type="project" value="InterPro"/>
</dbReference>
<dbReference type="PANTHER" id="PTHR47968:SF13">
    <property type="entry name" value="KINESIN-LIKE PROTEIN KIF19 ISOFORM X1"/>
    <property type="match status" value="1"/>
</dbReference>
<evidence type="ECO:0000256" key="5">
    <source>
        <dbReference type="SAM" id="Coils"/>
    </source>
</evidence>
<keyword evidence="4" id="KW-0067">ATP-binding</keyword>
<organism evidence="8 10">
    <name type="scientific">Rhodotorula toruloides</name>
    <name type="common">Yeast</name>
    <name type="synonym">Rhodosporidium toruloides</name>
    <dbReference type="NCBI Taxonomy" id="5286"/>
    <lineage>
        <taxon>Eukaryota</taxon>
        <taxon>Fungi</taxon>
        <taxon>Dikarya</taxon>
        <taxon>Basidiomycota</taxon>
        <taxon>Pucciniomycotina</taxon>
        <taxon>Microbotryomycetes</taxon>
        <taxon>Sporidiobolales</taxon>
        <taxon>Sporidiobolaceae</taxon>
        <taxon>Rhodotorula</taxon>
    </lineage>
</organism>
<evidence type="ECO:0000256" key="3">
    <source>
        <dbReference type="ARBA" id="ARBA00023175"/>
    </source>
</evidence>
<dbReference type="PROSITE" id="PS50067">
    <property type="entry name" value="KINESIN_MOTOR_2"/>
    <property type="match status" value="1"/>
</dbReference>
<evidence type="ECO:0000313" key="9">
    <source>
        <dbReference type="EMBL" id="PRQ76909.1"/>
    </source>
</evidence>
<accession>A0A0K3CDV6</accession>
<evidence type="ECO:0000313" key="11">
    <source>
        <dbReference type="Proteomes" id="UP000239560"/>
    </source>
</evidence>
<feature type="compositionally biased region" description="Polar residues" evidence="6">
    <location>
        <begin position="872"/>
        <end position="890"/>
    </location>
</feature>
<dbReference type="GO" id="GO:0005874">
    <property type="term" value="C:microtubule"/>
    <property type="evidence" value="ECO:0007669"/>
    <property type="project" value="UniProtKB-KW"/>
</dbReference>
<dbReference type="PANTHER" id="PTHR47968">
    <property type="entry name" value="CENTROMERE PROTEIN E"/>
    <property type="match status" value="1"/>
</dbReference>
<dbReference type="STRING" id="5286.A0A0K3CDV6"/>
<feature type="compositionally biased region" description="Low complexity" evidence="6">
    <location>
        <begin position="1098"/>
        <end position="1114"/>
    </location>
</feature>
<evidence type="ECO:0000313" key="10">
    <source>
        <dbReference type="Proteomes" id="UP000199069"/>
    </source>
</evidence>
<feature type="compositionally biased region" description="Pro residues" evidence="6">
    <location>
        <begin position="941"/>
        <end position="951"/>
    </location>
</feature>
<keyword evidence="2 5" id="KW-0175">Coiled coil</keyword>
<name>A0A0K3CDV6_RHOTO</name>
<dbReference type="PRINTS" id="PR00380">
    <property type="entry name" value="KINESINHEAVY"/>
</dbReference>
<comment type="similarity">
    <text evidence="4">Belongs to the TRAFAC class myosin-kinesin ATPase superfamily. Kinesin family.</text>
</comment>
<dbReference type="GO" id="GO:0003777">
    <property type="term" value="F:microtubule motor activity"/>
    <property type="evidence" value="ECO:0007669"/>
    <property type="project" value="InterPro"/>
</dbReference>
<dbReference type="CDD" id="cd01370">
    <property type="entry name" value="KISc_KIP3_like"/>
    <property type="match status" value="1"/>
</dbReference>
<evidence type="ECO:0000256" key="2">
    <source>
        <dbReference type="ARBA" id="ARBA00023054"/>
    </source>
</evidence>
<feature type="region of interest" description="Disordered" evidence="6">
    <location>
        <begin position="859"/>
        <end position="915"/>
    </location>
</feature>
<keyword evidence="4" id="KW-0547">Nucleotide-binding</keyword>
<dbReference type="InterPro" id="IPR027640">
    <property type="entry name" value="Kinesin-like_fam"/>
</dbReference>
<feature type="region of interest" description="Disordered" evidence="6">
    <location>
        <begin position="745"/>
        <end position="834"/>
    </location>
</feature>
<sequence>MRRRETLGCAPPPISHKLTFAGNYAETAGETQYTRHTLPRNRAPPPTLLSPARLDNQSTSASSRLMSSSISVAVRVRPFSDKERSLVNAGYDAGPTLFSADSAASGSSASSFSTSQPSRGAGGIRKIVKVLDDRILVFDPPETNAVASLQQRANMPVFGKKQKDIRFCFDRVFDEDCGQEEVYDGSAKELVGHVMDGFNSTVFAYGATGCGKTHTISGSSTQPGIVFLLMKDLFDRISAASDEIHFSLTVSYLEIYNETIRDLLAPENGVLQLRDSSDGTATPANLTTKEPTCPQDVVEWITLGNNNRTVNFTEANATSSRSHAVLQVTVMQKNKASGLTDTSTTACLSVIDLAGSERASATKNRGDRAVEGANINRSLLALGNCINALCDPRKRGHVPYRDSKLTRLLKQSLGGNCKTVMIVCVSPSSVHYDETHNTLQYANRAKEIKTKAVRNTLTADRHVAQYCQQIMEQQAMIADLKRKLSEQETRSTVAQRAEDDRLVQSALRQVAAPWETGKTKRVAAARAGAEKDVLDNVLRVLQQWQLSATANVDVGSPAASSSAVAADSTISLLKKESQDLIADLLSTTASLAFEVSQGGPNAMEAYSRTVSSVSAPLRDRPAALSLLTAESKVLDARLDAACADARAQGLRQGLAVQTAAMRRMLEARLKVGVALESAQEGGSNAVRALARLAQSVDKANNEAFAAFAGESSSATYPSYGAAGIKRDAGARSPFLLDPNGKVPRSALTGFGSAPTGPYASSPSRARRSPKKGVSFPSGAKRVASPGAKKNKVQWRDEVGEEGLEDIKYGSPVGSTDSGSSSSTPAIAVTSPRLSSSTQMWMVSSTYSEASEAAKAAEEMQSALRAKRPTATRLRTTLSTVTESPSPFSFHSDQSMPPPPVPSSSASRPPFADLANNSMFSETSFSMAPTASGLVAPVISKPIPPSPAPPTPSFKLRRNSHIGPVRSDKAARRVSLSSRPRSSISLAPAAADTSLSSSAGSLPSATPSTFRRPGRIVSAPALAPPSFAHPPGSARRSPRKPSLRPRVSLMPPTNRRLSTLPSAGSGAAALAGMQPTTPAPVMFGAKSAARIAARRESRLSGGNSSGGANTSGSGSALLAGIVGATKKDSPSGVWR</sequence>
<dbReference type="GO" id="GO:0008017">
    <property type="term" value="F:microtubule binding"/>
    <property type="evidence" value="ECO:0007669"/>
    <property type="project" value="InterPro"/>
</dbReference>
<dbReference type="EMBL" id="CWKI01000002">
    <property type="protein sequence ID" value="CTR05341.1"/>
    <property type="molecule type" value="Genomic_DNA"/>
</dbReference>
<evidence type="ECO:0000256" key="1">
    <source>
        <dbReference type="ARBA" id="ARBA00022701"/>
    </source>
</evidence>
<evidence type="ECO:0000256" key="4">
    <source>
        <dbReference type="PROSITE-ProRule" id="PRU00283"/>
    </source>
</evidence>
<dbReference type="InterPro" id="IPR027417">
    <property type="entry name" value="P-loop_NTPase"/>
</dbReference>
<keyword evidence="3 4" id="KW-0505">Motor protein</keyword>
<feature type="binding site" evidence="4">
    <location>
        <begin position="206"/>
        <end position="213"/>
    </location>
    <ligand>
        <name>ATP</name>
        <dbReference type="ChEBI" id="CHEBI:30616"/>
    </ligand>
</feature>
<dbReference type="InterPro" id="IPR001752">
    <property type="entry name" value="Kinesin_motor_dom"/>
</dbReference>
<dbReference type="SMART" id="SM00129">
    <property type="entry name" value="KISc"/>
    <property type="match status" value="1"/>
</dbReference>
<feature type="region of interest" description="Disordered" evidence="6">
    <location>
        <begin position="31"/>
        <end position="62"/>
    </location>
</feature>
<dbReference type="EMBL" id="LCTV02000002">
    <property type="protein sequence ID" value="PRQ76909.1"/>
    <property type="molecule type" value="Genomic_DNA"/>
</dbReference>
<keyword evidence="1" id="KW-0493">Microtubule</keyword>
<feature type="region of interest" description="Disordered" evidence="6">
    <location>
        <begin position="940"/>
        <end position="1071"/>
    </location>
</feature>
<dbReference type="OMA" id="ENSMNDI"/>
<dbReference type="Gene3D" id="3.40.850.10">
    <property type="entry name" value="Kinesin motor domain"/>
    <property type="match status" value="1"/>
</dbReference>
<dbReference type="Proteomes" id="UP000239560">
    <property type="component" value="Unassembled WGS sequence"/>
</dbReference>
<feature type="region of interest" description="Disordered" evidence="6">
    <location>
        <begin position="1086"/>
        <end position="1114"/>
    </location>
</feature>
<protein>
    <submittedName>
        <fullName evidence="9">P-loop containing nucleoside triphosphate hydrolase protein</fullName>
    </submittedName>
</protein>
<dbReference type="OrthoDB" id="3176171at2759"/>
<feature type="domain" description="Kinesin motor" evidence="7">
    <location>
        <begin position="69"/>
        <end position="448"/>
    </location>
</feature>
<dbReference type="GO" id="GO:0016787">
    <property type="term" value="F:hydrolase activity"/>
    <property type="evidence" value="ECO:0007669"/>
    <property type="project" value="UniProtKB-KW"/>
</dbReference>
<dbReference type="InterPro" id="IPR036961">
    <property type="entry name" value="Kinesin_motor_dom_sf"/>
</dbReference>
<reference evidence="8 10" key="1">
    <citation type="submission" date="2015-07" db="EMBL/GenBank/DDBJ databases">
        <authorList>
            <person name="Cajimat M.N.B."/>
            <person name="Milazzo M.L."/>
            <person name="Fulhorst C.F."/>
        </authorList>
    </citation>
    <scope>NUCLEOTIDE SEQUENCE [LARGE SCALE GENOMIC DNA]</scope>
    <source>
        <strain evidence="8">Single colony</strain>
    </source>
</reference>
<feature type="coiled-coil region" evidence="5">
    <location>
        <begin position="463"/>
        <end position="497"/>
    </location>
</feature>
<evidence type="ECO:0000256" key="6">
    <source>
        <dbReference type="SAM" id="MobiDB-lite"/>
    </source>
</evidence>
<dbReference type="GO" id="GO:0005524">
    <property type="term" value="F:ATP binding"/>
    <property type="evidence" value="ECO:0007669"/>
    <property type="project" value="UniProtKB-UniRule"/>
</dbReference>
<feature type="compositionally biased region" description="Low complexity" evidence="6">
    <location>
        <begin position="1056"/>
        <end position="1071"/>
    </location>
</feature>